<keyword evidence="1" id="KW-0812">Transmembrane</keyword>
<evidence type="ECO:0000256" key="1">
    <source>
        <dbReference type="SAM" id="Phobius"/>
    </source>
</evidence>
<accession>A0A060Q6Y9</accession>
<keyword evidence="1" id="KW-1133">Transmembrane helix</keyword>
<evidence type="ECO:0000313" key="3">
    <source>
        <dbReference type="Proteomes" id="UP000131726"/>
    </source>
</evidence>
<sequence length="939" mass="108217">MTYSRVKMTTDPSEMSLKKVLFNPTNEIRILNHEQADNTLLTTLMIIHDFEDTHTRDSILPQIVNEEKAEFDRTIESILEEVSDAFVANYHKILEENAKLGNPLAPNYKNVVSVETCIPGLEKLFVDRERWELFTRLYRLDRKMSQKYPLEKMLKGNFLNISISDETYYEYVSAMIIVFEVFLCVITVNSVYGGLIFSALNLMSGGHNYIPILGLLLHAIVQAVKIYLDKSAANQIEEKTTSYVDKVTNNDVKDVMIDDTMFIFVDKPKEPIFQNFDISLKVHTHKSSAFQPFKTGFNALLTKIIRIHKIKGEILKVGYIDGISRDELIGASGKKLSYSERHAIGIKYDQETKTLFISHPILRDAFERLNKLSLLHDNLLLKDDFANIPSDFFTVDFNEPDSVSDYVVPFLNNADLKFSTQMSYNWRSINTEKRPYCFLKEGTSMNFYDPIFECFFPNHFIKIVKKDAITIDPTKVVTEDDMIHFGRLVERHEDLTYNKTTAYSILKFLNENCHSCGCSEYFANFVSDYLTSIDVLNHMKDSKLSKVEYHLKQEYENLFKKTKRQELSRTPIAEHSDFLSQCAYNESFFDIDFCFLEDGDCHSLVIRFAKRKPYFRFKDENLEKLNVLSLYDLVVNCNHGELSSSSRVGWNLVDIDNMGSDDNLNRTIRRTNSKPRHFTYDLMMITFTGSVTQYLIPEWLGESLTVYEEKHEGARLFEKSSLFSTLSCIPATFLANHILIECLEKSSNKLISFMDGVISAMSTSIEFSTFKNTMLNNLKRCTQASEMNVAKQSPIAGTSRNKSFRSYLRSSRPNHVYDTLSYCISKKQNGLFTSEEMCMSYNLRSFGKVGVDYSNGELSYDISSREELYNNHPCALRLRNLGHFVFGKHFRCKVCRNNYGTSFELSLCQLGHQETAIEAVRSNTITSQIRAKLQPTTAR</sequence>
<protein>
    <submittedName>
        <fullName evidence="2">Non-structural protein</fullName>
    </submittedName>
</protein>
<dbReference type="EMBL" id="HF954999">
    <property type="protein sequence ID" value="CCW59436.1"/>
    <property type="molecule type" value="Genomic_RNA"/>
</dbReference>
<reference evidence="2 3" key="1">
    <citation type="submission" date="2013-04" db="EMBL/GenBank/DDBJ databases">
        <title>Molecular characterization of segments 1 to 10 of Southern rice black-streaked dwarf virus from China-Anhui provides the complete genome.</title>
        <authorList>
            <person name="Li X.Y."/>
            <person name="He Z.L."/>
            <person name="Jiang T."/>
        </authorList>
    </citation>
    <scope>NUCLEOTIDE SEQUENCE [LARGE SCALE GENOMIC DNA]</scope>
    <source>
        <strain evidence="2">Anhui-HN2</strain>
    </source>
</reference>
<evidence type="ECO:0000313" key="2">
    <source>
        <dbReference type="EMBL" id="CCW59436.1"/>
    </source>
</evidence>
<name>A0A060Q6Y9_9REOV</name>
<dbReference type="Proteomes" id="UP000131726">
    <property type="component" value="Genome"/>
</dbReference>
<feature type="transmembrane region" description="Helical" evidence="1">
    <location>
        <begin position="171"/>
        <end position="197"/>
    </location>
</feature>
<keyword evidence="1" id="KW-0472">Membrane</keyword>
<proteinExistence type="predicted"/>
<organism evidence="2 3">
    <name type="scientific">Southern rice black-streaked dwarf virus</name>
    <dbReference type="NCBI Taxonomy" id="519497"/>
    <lineage>
        <taxon>Viruses</taxon>
        <taxon>Riboviria</taxon>
        <taxon>Orthornavirae</taxon>
        <taxon>Duplornaviricota</taxon>
        <taxon>Resentoviricetes</taxon>
        <taxon>Reovirales</taxon>
        <taxon>Spinareoviridae</taxon>
        <taxon>Fijivirus</taxon>
        <taxon>Fijivirus boryzae</taxon>
    </lineage>
</organism>